<keyword evidence="4 9" id="KW-0812">Transmembrane</keyword>
<dbReference type="GO" id="GO:0005886">
    <property type="term" value="C:plasma membrane"/>
    <property type="evidence" value="ECO:0007669"/>
    <property type="project" value="UniProtKB-SubCell"/>
</dbReference>
<keyword evidence="6 9" id="KW-1133">Transmembrane helix</keyword>
<feature type="transmembrane region" description="Helical" evidence="9">
    <location>
        <begin position="38"/>
        <end position="57"/>
    </location>
</feature>
<comment type="similarity">
    <text evidence="8">Belongs to the binding-protein-dependent transport system permease family. LivHM subfamily.</text>
</comment>
<dbReference type="Proteomes" id="UP000027466">
    <property type="component" value="Unassembled WGS sequence"/>
</dbReference>
<evidence type="ECO:0000256" key="1">
    <source>
        <dbReference type="ARBA" id="ARBA00004651"/>
    </source>
</evidence>
<dbReference type="STRING" id="60547.GCA_000751215_03851"/>
<dbReference type="PANTHER" id="PTHR11795">
    <property type="entry name" value="BRANCHED-CHAIN AMINO ACID TRANSPORT SYSTEM PERMEASE PROTEIN LIVH"/>
    <property type="match status" value="1"/>
</dbReference>
<comment type="subcellular location">
    <subcellularLocation>
        <location evidence="1">Cell membrane</location>
        <topology evidence="1">Multi-pass membrane protein</topology>
    </subcellularLocation>
</comment>
<proteinExistence type="inferred from homology"/>
<accession>A0A069PKI9</accession>
<keyword evidence="7 9" id="KW-0472">Membrane</keyword>
<feature type="transmembrane region" description="Helical" evidence="9">
    <location>
        <begin position="63"/>
        <end position="80"/>
    </location>
</feature>
<name>A0A069PKI9_9BURK</name>
<keyword evidence="3" id="KW-1003">Cell membrane</keyword>
<feature type="transmembrane region" description="Helical" evidence="9">
    <location>
        <begin position="184"/>
        <end position="206"/>
    </location>
</feature>
<dbReference type="GO" id="GO:0006865">
    <property type="term" value="P:amino acid transport"/>
    <property type="evidence" value="ECO:0007669"/>
    <property type="project" value="UniProtKB-KW"/>
</dbReference>
<dbReference type="InterPro" id="IPR001851">
    <property type="entry name" value="ABC_transp_permease"/>
</dbReference>
<dbReference type="Pfam" id="PF02653">
    <property type="entry name" value="BPD_transp_2"/>
    <property type="match status" value="1"/>
</dbReference>
<keyword evidence="5" id="KW-0029">Amino-acid transport</keyword>
<evidence type="ECO:0000256" key="9">
    <source>
        <dbReference type="SAM" id="Phobius"/>
    </source>
</evidence>
<dbReference type="AlphaFoldDB" id="A0A069PKI9"/>
<comment type="caution">
    <text evidence="10">The sequence shown here is derived from an EMBL/GenBank/DDBJ whole genome shotgun (WGS) entry which is preliminary data.</text>
</comment>
<evidence type="ECO:0000256" key="7">
    <source>
        <dbReference type="ARBA" id="ARBA00023136"/>
    </source>
</evidence>
<evidence type="ECO:0000256" key="2">
    <source>
        <dbReference type="ARBA" id="ARBA00022448"/>
    </source>
</evidence>
<evidence type="ECO:0000313" key="10">
    <source>
        <dbReference type="EMBL" id="KDR40459.1"/>
    </source>
</evidence>
<evidence type="ECO:0000313" key="11">
    <source>
        <dbReference type="Proteomes" id="UP000027466"/>
    </source>
</evidence>
<feature type="transmembrane region" description="Helical" evidence="9">
    <location>
        <begin position="133"/>
        <end position="153"/>
    </location>
</feature>
<dbReference type="PANTHER" id="PTHR11795:SF447">
    <property type="entry name" value="ABC TRANSPORTER PERMEASE PROTEIN"/>
    <property type="match status" value="1"/>
</dbReference>
<evidence type="ECO:0000256" key="3">
    <source>
        <dbReference type="ARBA" id="ARBA00022475"/>
    </source>
</evidence>
<feature type="transmembrane region" description="Helical" evidence="9">
    <location>
        <begin position="6"/>
        <end position="26"/>
    </location>
</feature>
<feature type="transmembrane region" description="Helical" evidence="9">
    <location>
        <begin position="245"/>
        <end position="268"/>
    </location>
</feature>
<gene>
    <name evidence="10" type="ORF">BG61_25630</name>
</gene>
<dbReference type="EMBL" id="JFHC01000040">
    <property type="protein sequence ID" value="KDR40459.1"/>
    <property type="molecule type" value="Genomic_DNA"/>
</dbReference>
<feature type="transmembrane region" description="Helical" evidence="9">
    <location>
        <begin position="212"/>
        <end position="233"/>
    </location>
</feature>
<protein>
    <submittedName>
        <fullName evidence="10">Amino acid ABC transporter</fullName>
    </submittedName>
</protein>
<reference evidence="10 11" key="1">
    <citation type="submission" date="2014-03" db="EMBL/GenBank/DDBJ databases">
        <title>Draft Genome Sequences of Four Burkholderia Strains.</title>
        <authorList>
            <person name="Liu X.Y."/>
            <person name="Li C.X."/>
            <person name="Xu J.H."/>
        </authorList>
    </citation>
    <scope>NUCLEOTIDE SEQUENCE [LARGE SCALE GENOMIC DNA]</scope>
    <source>
        <strain evidence="10 11">DSM 50014</strain>
    </source>
</reference>
<sequence length="278" mass="28872">MLNLGLDVATTAAILFIVSAGLLMVFGVMKIINFSHGAFLTVGGYASVIVAHLGLAWWWGVPFALAIGFVLGIAVERFIVRPLYARPLDAILATWGLGIIVGQIVTLIFGRGVQMVASPVEGAIPLFGVQYSAYRLILIGVALVIALALGWLLNGTRLGLQTRAVIMNEALARGLGISSSRVRFMTFCTGAALASAAGCLITPLASVDPNMGVPWIVGAFMLVLVSGSSLLSLAVASIVLGGAQVLVSTFVNPVLGGLTIAVLAALLLRFRPEGFARG</sequence>
<dbReference type="GO" id="GO:0022857">
    <property type="term" value="F:transmembrane transporter activity"/>
    <property type="evidence" value="ECO:0007669"/>
    <property type="project" value="InterPro"/>
</dbReference>
<evidence type="ECO:0000256" key="8">
    <source>
        <dbReference type="ARBA" id="ARBA00037998"/>
    </source>
</evidence>
<keyword evidence="11" id="KW-1185">Reference proteome</keyword>
<evidence type="ECO:0000256" key="6">
    <source>
        <dbReference type="ARBA" id="ARBA00022989"/>
    </source>
</evidence>
<organism evidence="10 11">
    <name type="scientific">Caballeronia glathei</name>
    <dbReference type="NCBI Taxonomy" id="60547"/>
    <lineage>
        <taxon>Bacteria</taxon>
        <taxon>Pseudomonadati</taxon>
        <taxon>Pseudomonadota</taxon>
        <taxon>Betaproteobacteria</taxon>
        <taxon>Burkholderiales</taxon>
        <taxon>Burkholderiaceae</taxon>
        <taxon>Caballeronia</taxon>
    </lineage>
</organism>
<keyword evidence="2" id="KW-0813">Transport</keyword>
<evidence type="ECO:0000256" key="4">
    <source>
        <dbReference type="ARBA" id="ARBA00022692"/>
    </source>
</evidence>
<evidence type="ECO:0000256" key="5">
    <source>
        <dbReference type="ARBA" id="ARBA00022970"/>
    </source>
</evidence>
<dbReference type="CDD" id="cd06582">
    <property type="entry name" value="TM_PBP1_LivH_like"/>
    <property type="match status" value="1"/>
</dbReference>
<dbReference type="InterPro" id="IPR052157">
    <property type="entry name" value="BCAA_transport_permease"/>
</dbReference>
<feature type="transmembrane region" description="Helical" evidence="9">
    <location>
        <begin position="92"/>
        <end position="113"/>
    </location>
</feature>